<evidence type="ECO:0000313" key="3">
    <source>
        <dbReference type="WBParaSite" id="nRc.2.0.1.t23333-RA"/>
    </source>
</evidence>
<protein>
    <submittedName>
        <fullName evidence="3">Uncharacterized protein</fullName>
    </submittedName>
</protein>
<accession>A0A915JA16</accession>
<sequence>MDDAEWKGIHRPGKNKLGAATGLGIEPKREGTRKSNFYDDIFKYCDIDHTSYAKMINFRDENRPFRRRFLVTAVHQRTRTARRRIIAATISIAVAAADNLRKISLIERQRRLAFRLGGLFARSVCFYDDRIIRIVGVGLKNTNEEKNNEKRKQKTQPPSKNEENLYIQLRKEQESKLLRRFAREASYNKKEAAYFNT</sequence>
<dbReference type="Proteomes" id="UP000887565">
    <property type="component" value="Unplaced"/>
</dbReference>
<dbReference type="AlphaFoldDB" id="A0A915JA16"/>
<keyword evidence="2" id="KW-1185">Reference proteome</keyword>
<organism evidence="2 3">
    <name type="scientific">Romanomermis culicivorax</name>
    <name type="common">Nematode worm</name>
    <dbReference type="NCBI Taxonomy" id="13658"/>
    <lineage>
        <taxon>Eukaryota</taxon>
        <taxon>Metazoa</taxon>
        <taxon>Ecdysozoa</taxon>
        <taxon>Nematoda</taxon>
        <taxon>Enoplea</taxon>
        <taxon>Dorylaimia</taxon>
        <taxon>Mermithida</taxon>
        <taxon>Mermithoidea</taxon>
        <taxon>Mermithidae</taxon>
        <taxon>Romanomermis</taxon>
    </lineage>
</organism>
<reference evidence="3" key="1">
    <citation type="submission" date="2022-11" db="UniProtKB">
        <authorList>
            <consortium name="WormBaseParasite"/>
        </authorList>
    </citation>
    <scope>IDENTIFICATION</scope>
</reference>
<dbReference type="WBParaSite" id="nRc.2.0.1.t23333-RA">
    <property type="protein sequence ID" value="nRc.2.0.1.t23333-RA"/>
    <property type="gene ID" value="nRc.2.0.1.g23333"/>
</dbReference>
<name>A0A915JA16_ROMCU</name>
<evidence type="ECO:0000256" key="1">
    <source>
        <dbReference type="SAM" id="MobiDB-lite"/>
    </source>
</evidence>
<proteinExistence type="predicted"/>
<feature type="region of interest" description="Disordered" evidence="1">
    <location>
        <begin position="145"/>
        <end position="164"/>
    </location>
</feature>
<evidence type="ECO:0000313" key="2">
    <source>
        <dbReference type="Proteomes" id="UP000887565"/>
    </source>
</evidence>